<evidence type="ECO:0000256" key="2">
    <source>
        <dbReference type="ARBA" id="ARBA00023080"/>
    </source>
</evidence>
<gene>
    <name evidence="3" type="ORF">WH96_01150</name>
</gene>
<evidence type="ECO:0000313" key="3">
    <source>
        <dbReference type="EMBL" id="KLN62634.1"/>
    </source>
</evidence>
<comment type="caution">
    <text evidence="3">The sequence shown here is derived from an EMBL/GenBank/DDBJ whole genome shotgun (WGS) entry which is preliminary data.</text>
</comment>
<dbReference type="Gene3D" id="3.40.50.300">
    <property type="entry name" value="P-loop containing nucleotide triphosphate hydrolases"/>
    <property type="match status" value="1"/>
</dbReference>
<keyword evidence="4" id="KW-1185">Reference proteome</keyword>
<dbReference type="InterPro" id="IPR027417">
    <property type="entry name" value="P-loop_NTPase"/>
</dbReference>
<reference evidence="3 4" key="1">
    <citation type="submission" date="2015-03" db="EMBL/GenBank/DDBJ databases">
        <title>Genome Sequence of Kiloniella spongiae MEBiC09566, isolated from a marine sponge.</title>
        <authorList>
            <person name="Shao Z."/>
            <person name="Wang L."/>
            <person name="Li X."/>
        </authorList>
    </citation>
    <scope>NUCLEOTIDE SEQUENCE [LARGE SCALE GENOMIC DNA]</scope>
    <source>
        <strain evidence="3 4">MEBiC09566</strain>
    </source>
</reference>
<dbReference type="InterPro" id="IPR002637">
    <property type="entry name" value="RdgB/HAM1"/>
</dbReference>
<accession>A0A0H2MJA3</accession>
<dbReference type="AlphaFoldDB" id="A0A0H2MJA3"/>
<dbReference type="Gene3D" id="3.90.950.10">
    <property type="match status" value="1"/>
</dbReference>
<dbReference type="GO" id="GO:0047429">
    <property type="term" value="F:nucleoside triphosphate diphosphatase activity"/>
    <property type="evidence" value="ECO:0007669"/>
    <property type="project" value="InterPro"/>
</dbReference>
<name>A0A0H2MJA3_9PROT</name>
<dbReference type="GO" id="GO:0009143">
    <property type="term" value="P:nucleoside triphosphate catabolic process"/>
    <property type="evidence" value="ECO:0007669"/>
    <property type="project" value="InterPro"/>
</dbReference>
<dbReference type="PANTHER" id="PTHR41930:SF1">
    <property type="entry name" value="DEPHOSPHO-COA KINASE"/>
    <property type="match status" value="1"/>
</dbReference>
<evidence type="ECO:0000313" key="4">
    <source>
        <dbReference type="Proteomes" id="UP000035444"/>
    </source>
</evidence>
<proteinExistence type="predicted"/>
<evidence type="ECO:0000256" key="1">
    <source>
        <dbReference type="ARBA" id="ARBA00022801"/>
    </source>
</evidence>
<dbReference type="PANTHER" id="PTHR41930">
    <property type="entry name" value="UPF0200 PROTEIN MJ1399"/>
    <property type="match status" value="1"/>
</dbReference>
<dbReference type="STRING" id="1489064.WH96_01150"/>
<protein>
    <submittedName>
        <fullName evidence="3">Uncharacterized protein</fullName>
    </submittedName>
</protein>
<dbReference type="Pfam" id="PF01725">
    <property type="entry name" value="Ham1p_like"/>
    <property type="match status" value="1"/>
</dbReference>
<dbReference type="GO" id="GO:0009117">
    <property type="term" value="P:nucleotide metabolic process"/>
    <property type="evidence" value="ECO:0007669"/>
    <property type="project" value="UniProtKB-KW"/>
</dbReference>
<dbReference type="InterPro" id="IPR029001">
    <property type="entry name" value="ITPase-like_fam"/>
</dbReference>
<dbReference type="EMBL" id="LAQL01000002">
    <property type="protein sequence ID" value="KLN62634.1"/>
    <property type="molecule type" value="Genomic_DNA"/>
</dbReference>
<dbReference type="SUPFAM" id="SSF52972">
    <property type="entry name" value="ITPase-like"/>
    <property type="match status" value="1"/>
</dbReference>
<sequence>MRPTYNDTYRHEKVLKVYFYTSNPEKFLQATTVFGRMGQSVSHYSTHREPYDETYSENTKHLLREAIKQLKEEVELKSAFFIEDTSLRIDALSCEDDVPGMLVKEWFKDTSFSELDAILRERGNNRSATVKSDIALHIPTLSEPMFFYGETRGVVADTPPRFNVNAQYPWLTPDTFNGWVIPDEADKRLGEMEFEESLNYDFRAKSLLMLAERINEFNAAMNLKPTNYSLRKQPEATLAFDEEPSQSSQLELDVFKQLNHNIVVIGEKCAGKTTFGDYLHRFNSAGSNLIIQHIEASTVLREIASKAEYEIADGQDAFNFLESIGFAAVAEEIIEYHTSRESDNCITVVTGLRTTEELLEYLKVFPNTIVVHVTADMRTRYGRNVARARSSASSTPKDFQNNDELEASFGLLRVAEVVADITISNEGSMRDYHEKISNIFRKLDFLTSDRDVFHRELPRCIVGLESLGKIATCEEISDAIKRIEFSSSKEIKPVRKYNTNRALKSLPEHAVRHDSTEDKLLSYSLSKRGLKLCELFQLINWIDQKKLNETLESHQS</sequence>
<dbReference type="SUPFAM" id="SSF52540">
    <property type="entry name" value="P-loop containing nucleoside triphosphate hydrolases"/>
    <property type="match status" value="1"/>
</dbReference>
<keyword evidence="1" id="KW-0378">Hydrolase</keyword>
<dbReference type="Proteomes" id="UP000035444">
    <property type="component" value="Unassembled WGS sequence"/>
</dbReference>
<organism evidence="3 4">
    <name type="scientific">Kiloniella spongiae</name>
    <dbReference type="NCBI Taxonomy" id="1489064"/>
    <lineage>
        <taxon>Bacteria</taxon>
        <taxon>Pseudomonadati</taxon>
        <taxon>Pseudomonadota</taxon>
        <taxon>Alphaproteobacteria</taxon>
        <taxon>Rhodospirillales</taxon>
        <taxon>Kiloniellaceae</taxon>
        <taxon>Kiloniella</taxon>
    </lineage>
</organism>
<keyword evidence="2" id="KW-0546">Nucleotide metabolism</keyword>